<dbReference type="PROSITE" id="PS51194">
    <property type="entry name" value="HELICASE_CTER"/>
    <property type="match status" value="1"/>
</dbReference>
<dbReference type="InterPro" id="IPR044764">
    <property type="entry name" value="DDX52/Rok1_DEADc"/>
</dbReference>
<evidence type="ECO:0000256" key="3">
    <source>
        <dbReference type="ARBA" id="ARBA00022806"/>
    </source>
</evidence>
<name>A0AAD4N1X3_9BILA</name>
<comment type="domain">
    <text evidence="9">The Q motif is unique to and characteristic of the DEAD box family of RNA helicases and controls ATP binding and hydrolysis.</text>
</comment>
<dbReference type="GO" id="GO:0005524">
    <property type="term" value="F:ATP binding"/>
    <property type="evidence" value="ECO:0007669"/>
    <property type="project" value="UniProtKB-UniRule"/>
</dbReference>
<dbReference type="GO" id="GO:0030490">
    <property type="term" value="P:maturation of SSU-rRNA"/>
    <property type="evidence" value="ECO:0007669"/>
    <property type="project" value="InterPro"/>
</dbReference>
<evidence type="ECO:0000259" key="11">
    <source>
        <dbReference type="PROSITE" id="PS51192"/>
    </source>
</evidence>
<dbReference type="Gene3D" id="3.40.50.300">
    <property type="entry name" value="P-loop containing nucleotide triphosphate hydrolases"/>
    <property type="match status" value="2"/>
</dbReference>
<keyword evidence="1 9" id="KW-0547">Nucleotide-binding</keyword>
<dbReference type="PANTHER" id="PTHR24031">
    <property type="entry name" value="RNA HELICASE"/>
    <property type="match status" value="1"/>
</dbReference>
<feature type="region of interest" description="Disordered" evidence="10">
    <location>
        <begin position="518"/>
        <end position="570"/>
    </location>
</feature>
<reference evidence="14" key="1">
    <citation type="submission" date="2022-01" db="EMBL/GenBank/DDBJ databases">
        <title>Genome Sequence Resource for Two Populations of Ditylenchus destructor, the Migratory Endoparasitic Phytonematode.</title>
        <authorList>
            <person name="Zhang H."/>
            <person name="Lin R."/>
            <person name="Xie B."/>
        </authorList>
    </citation>
    <scope>NUCLEOTIDE SEQUENCE</scope>
    <source>
        <strain evidence="14">BazhouSP</strain>
    </source>
</reference>
<dbReference type="SUPFAM" id="SSF52540">
    <property type="entry name" value="P-loop containing nucleoside triphosphate hydrolases"/>
    <property type="match status" value="1"/>
</dbReference>
<evidence type="ECO:0000256" key="8">
    <source>
        <dbReference type="PROSITE-ProRule" id="PRU00552"/>
    </source>
</evidence>
<gene>
    <name evidence="14" type="ORF">DdX_10542</name>
</gene>
<dbReference type="EMBL" id="JAKKPZ010000024">
    <property type="protein sequence ID" value="KAI1710840.1"/>
    <property type="molecule type" value="Genomic_DNA"/>
</dbReference>
<dbReference type="InterPro" id="IPR027417">
    <property type="entry name" value="P-loop_NTPase"/>
</dbReference>
<sequence>MEDFKSVYKKLKLGVKKNDASAENVDRARKDGLEKRAPIRRLPEVRVKSSKKARKQSEKINEMDTYAGIQIFAPTNKEEKVDKENVEETTVKDQAEQANEKKVQEIRRLNKIYTWGDTIPDPFLEFSDLGLPESLIQNLKVHFQIEVPSPIQMQSIPIMMQDRDVLASAPTGSGKTLAFGIPVILKTLSAVNRWNKKNLAHKLTALVLEPTKLLAKQTHEHFKKFCQGFPIHCEYLNKEIPSDCHILVTTPNRLIFTLDEMEDDSRTKLLKDLRWLVVDESDRMFDTTEGDQSFRSQLAKIIKYCDGKFTRRAFFSATFSYQVEEWCNENLVNVAMVCIGARNSANSAVIQELVFAGWEQGKVSAIKQLVRSGFEPPALVFVQSKDRAKQLYVELSACFKDISIKMISSEISEAESDDTIEKFRKGELSMLICTELLGRGLDLPNVNLVINFDLPTSIVSYIHRIGRTGRAGRSGKAITYFTEADMNIIRPIATVVHQAGFKVADYLLRLNKVSKRQKAHLHKHAPKRKSVTHIRNWRTINKKKKDPRRERKRRIKNSSKVEEKPINNAE</sequence>
<dbReference type="InterPro" id="IPR001650">
    <property type="entry name" value="Helicase_C-like"/>
</dbReference>
<evidence type="ECO:0000256" key="9">
    <source>
        <dbReference type="RuleBase" id="RU365068"/>
    </source>
</evidence>
<feature type="short sequence motif" description="Q motif" evidence="8">
    <location>
        <begin position="124"/>
        <end position="153"/>
    </location>
</feature>
<dbReference type="InterPro" id="IPR011545">
    <property type="entry name" value="DEAD/DEAH_box_helicase_dom"/>
</dbReference>
<comment type="function">
    <text evidence="9">RNA helicase.</text>
</comment>
<evidence type="ECO:0000256" key="10">
    <source>
        <dbReference type="SAM" id="MobiDB-lite"/>
    </source>
</evidence>
<dbReference type="GO" id="GO:0003723">
    <property type="term" value="F:RNA binding"/>
    <property type="evidence" value="ECO:0007669"/>
    <property type="project" value="UniProtKB-UniRule"/>
</dbReference>
<feature type="compositionally biased region" description="Basic residues" evidence="10">
    <location>
        <begin position="518"/>
        <end position="557"/>
    </location>
</feature>
<evidence type="ECO:0000313" key="15">
    <source>
        <dbReference type="Proteomes" id="UP001201812"/>
    </source>
</evidence>
<dbReference type="Proteomes" id="UP001201812">
    <property type="component" value="Unassembled WGS sequence"/>
</dbReference>
<keyword evidence="3 9" id="KW-0347">Helicase</keyword>
<dbReference type="CDD" id="cd18787">
    <property type="entry name" value="SF2_C_DEAD"/>
    <property type="match status" value="1"/>
</dbReference>
<dbReference type="GO" id="GO:0016787">
    <property type="term" value="F:hydrolase activity"/>
    <property type="evidence" value="ECO:0007669"/>
    <property type="project" value="UniProtKB-KW"/>
</dbReference>
<dbReference type="Pfam" id="PF00271">
    <property type="entry name" value="Helicase_C"/>
    <property type="match status" value="1"/>
</dbReference>
<dbReference type="PROSITE" id="PS51192">
    <property type="entry name" value="HELICASE_ATP_BIND_1"/>
    <property type="match status" value="1"/>
</dbReference>
<dbReference type="EC" id="3.6.4.13" evidence="9"/>
<organism evidence="14 15">
    <name type="scientific">Ditylenchus destructor</name>
    <dbReference type="NCBI Taxonomy" id="166010"/>
    <lineage>
        <taxon>Eukaryota</taxon>
        <taxon>Metazoa</taxon>
        <taxon>Ecdysozoa</taxon>
        <taxon>Nematoda</taxon>
        <taxon>Chromadorea</taxon>
        <taxon>Rhabditida</taxon>
        <taxon>Tylenchina</taxon>
        <taxon>Tylenchomorpha</taxon>
        <taxon>Sphaerularioidea</taxon>
        <taxon>Anguinidae</taxon>
        <taxon>Anguininae</taxon>
        <taxon>Ditylenchus</taxon>
    </lineage>
</organism>
<dbReference type="AlphaFoldDB" id="A0AAD4N1X3"/>
<feature type="domain" description="Helicase C-terminal" evidence="12">
    <location>
        <begin position="365"/>
        <end position="514"/>
    </location>
</feature>
<feature type="compositionally biased region" description="Basic and acidic residues" evidence="10">
    <location>
        <begin position="559"/>
        <end position="570"/>
    </location>
</feature>
<evidence type="ECO:0000256" key="4">
    <source>
        <dbReference type="ARBA" id="ARBA00022840"/>
    </source>
</evidence>
<evidence type="ECO:0000256" key="2">
    <source>
        <dbReference type="ARBA" id="ARBA00022801"/>
    </source>
</evidence>
<feature type="domain" description="DEAD-box RNA helicase Q" evidence="13">
    <location>
        <begin position="124"/>
        <end position="153"/>
    </location>
</feature>
<feature type="region of interest" description="Disordered" evidence="10">
    <location>
        <begin position="17"/>
        <end position="37"/>
    </location>
</feature>
<dbReference type="Pfam" id="PF00270">
    <property type="entry name" value="DEAD"/>
    <property type="match status" value="1"/>
</dbReference>
<evidence type="ECO:0000313" key="14">
    <source>
        <dbReference type="EMBL" id="KAI1710840.1"/>
    </source>
</evidence>
<comment type="catalytic activity">
    <reaction evidence="7 9">
        <text>ATP + H2O = ADP + phosphate + H(+)</text>
        <dbReference type="Rhea" id="RHEA:13065"/>
        <dbReference type="ChEBI" id="CHEBI:15377"/>
        <dbReference type="ChEBI" id="CHEBI:15378"/>
        <dbReference type="ChEBI" id="CHEBI:30616"/>
        <dbReference type="ChEBI" id="CHEBI:43474"/>
        <dbReference type="ChEBI" id="CHEBI:456216"/>
        <dbReference type="EC" id="3.6.4.13"/>
    </reaction>
</comment>
<feature type="domain" description="Helicase ATP-binding" evidence="11">
    <location>
        <begin position="156"/>
        <end position="337"/>
    </location>
</feature>
<dbReference type="InterPro" id="IPR014001">
    <property type="entry name" value="Helicase_ATP-bd"/>
</dbReference>
<proteinExistence type="inferred from homology"/>
<evidence type="ECO:0000259" key="12">
    <source>
        <dbReference type="PROSITE" id="PS51194"/>
    </source>
</evidence>
<dbReference type="InterPro" id="IPR014014">
    <property type="entry name" value="RNA_helicase_DEAD_Q_motif"/>
</dbReference>
<dbReference type="SMART" id="SM00487">
    <property type="entry name" value="DEXDc"/>
    <property type="match status" value="1"/>
</dbReference>
<evidence type="ECO:0000256" key="1">
    <source>
        <dbReference type="ARBA" id="ARBA00022741"/>
    </source>
</evidence>
<dbReference type="CDD" id="cd17957">
    <property type="entry name" value="DEADc_DDX52"/>
    <property type="match status" value="1"/>
</dbReference>
<evidence type="ECO:0000256" key="5">
    <source>
        <dbReference type="ARBA" id="ARBA00022884"/>
    </source>
</evidence>
<dbReference type="GO" id="GO:0003724">
    <property type="term" value="F:RNA helicase activity"/>
    <property type="evidence" value="ECO:0007669"/>
    <property type="project" value="UniProtKB-EC"/>
</dbReference>
<keyword evidence="2 9" id="KW-0378">Hydrolase</keyword>
<accession>A0AAD4N1X3</accession>
<keyword evidence="4 9" id="KW-0067">ATP-binding</keyword>
<evidence type="ECO:0000256" key="7">
    <source>
        <dbReference type="ARBA" id="ARBA00047984"/>
    </source>
</evidence>
<evidence type="ECO:0000259" key="13">
    <source>
        <dbReference type="PROSITE" id="PS51195"/>
    </source>
</evidence>
<comment type="similarity">
    <text evidence="6">Belongs to the DEAD box helicase family. DDX52/ROK1 subfamily.</text>
</comment>
<dbReference type="SMART" id="SM00490">
    <property type="entry name" value="HELICc"/>
    <property type="match status" value="1"/>
</dbReference>
<dbReference type="PROSITE" id="PS51195">
    <property type="entry name" value="Q_MOTIF"/>
    <property type="match status" value="1"/>
</dbReference>
<comment type="caution">
    <text evidence="14">The sequence shown here is derived from an EMBL/GenBank/DDBJ whole genome shotgun (WGS) entry which is preliminary data.</text>
</comment>
<evidence type="ECO:0000256" key="6">
    <source>
        <dbReference type="ARBA" id="ARBA00024355"/>
    </source>
</evidence>
<keyword evidence="15" id="KW-1185">Reference proteome</keyword>
<keyword evidence="5 9" id="KW-0694">RNA-binding</keyword>
<protein>
    <recommendedName>
        <fullName evidence="9">ATP-dependent RNA helicase</fullName>
        <ecNumber evidence="9">3.6.4.13</ecNumber>
    </recommendedName>
</protein>